<gene>
    <name evidence="2" type="ORF">LMG21510_02424</name>
</gene>
<sequence length="134" mass="14712">MLFRSPLRDMVAGVLLAASLLVLTAGSHAQVALWKQGNAGGVMPATERLSESDIKPIVMRTQSADHVRAQIERMEARARADDRLSGRGVPSQPLRNDERGRPAERDNQADNARPEARQSHAGPGWQAREREGVR</sequence>
<evidence type="ECO:0000256" key="1">
    <source>
        <dbReference type="SAM" id="MobiDB-lite"/>
    </source>
</evidence>
<keyword evidence="3" id="KW-1185">Reference proteome</keyword>
<dbReference type="RefSeq" id="WP_222201605.1">
    <property type="nucleotide sequence ID" value="NZ_CAJZAH010000002.1"/>
</dbReference>
<organism evidence="2 3">
    <name type="scientific">Cupriavidus respiraculi</name>
    <dbReference type="NCBI Taxonomy" id="195930"/>
    <lineage>
        <taxon>Bacteria</taxon>
        <taxon>Pseudomonadati</taxon>
        <taxon>Pseudomonadota</taxon>
        <taxon>Betaproteobacteria</taxon>
        <taxon>Burkholderiales</taxon>
        <taxon>Burkholderiaceae</taxon>
        <taxon>Cupriavidus</taxon>
    </lineage>
</organism>
<evidence type="ECO:0000313" key="2">
    <source>
        <dbReference type="EMBL" id="CAG9174040.1"/>
    </source>
</evidence>
<reference evidence="2 3" key="1">
    <citation type="submission" date="2021-08" db="EMBL/GenBank/DDBJ databases">
        <authorList>
            <person name="Peeters C."/>
        </authorList>
    </citation>
    <scope>NUCLEOTIDE SEQUENCE [LARGE SCALE GENOMIC DNA]</scope>
    <source>
        <strain evidence="2 3">LMG 21510</strain>
    </source>
</reference>
<feature type="compositionally biased region" description="Basic and acidic residues" evidence="1">
    <location>
        <begin position="95"/>
        <end position="118"/>
    </location>
</feature>
<accession>A0ABN7YPA8</accession>
<comment type="caution">
    <text evidence="2">The sequence shown here is derived from an EMBL/GenBank/DDBJ whole genome shotgun (WGS) entry which is preliminary data.</text>
</comment>
<evidence type="ECO:0000313" key="3">
    <source>
        <dbReference type="Proteomes" id="UP000721236"/>
    </source>
</evidence>
<protein>
    <submittedName>
        <fullName evidence="2">Uncharacterized protein</fullName>
    </submittedName>
</protein>
<dbReference type="Proteomes" id="UP000721236">
    <property type="component" value="Unassembled WGS sequence"/>
</dbReference>
<name>A0ABN7YPA8_9BURK</name>
<proteinExistence type="predicted"/>
<dbReference type="EMBL" id="CAJZAH010000002">
    <property type="protein sequence ID" value="CAG9174040.1"/>
    <property type="molecule type" value="Genomic_DNA"/>
</dbReference>
<feature type="compositionally biased region" description="Basic and acidic residues" evidence="1">
    <location>
        <begin position="75"/>
        <end position="85"/>
    </location>
</feature>
<feature type="region of interest" description="Disordered" evidence="1">
    <location>
        <begin position="75"/>
        <end position="134"/>
    </location>
</feature>